<dbReference type="EMBL" id="MZ398135">
    <property type="protein sequence ID" value="QXP45183.1"/>
    <property type="molecule type" value="Genomic_DNA"/>
</dbReference>
<organism evidence="2 3">
    <name type="scientific">Carnobacterium phage cd2</name>
    <dbReference type="NCBI Taxonomy" id="2849244"/>
    <lineage>
        <taxon>Viruses</taxon>
        <taxon>Duplodnaviria</taxon>
        <taxon>Heunggongvirae</taxon>
        <taxon>Uroviricota</taxon>
        <taxon>Caudoviricetes</taxon>
        <taxon>Carnodivirus</taxon>
        <taxon>Carnodivirus cd2-like</taxon>
    </lineage>
</organism>
<proteinExistence type="predicted"/>
<feature type="transmembrane region" description="Helical" evidence="1">
    <location>
        <begin position="12"/>
        <end position="45"/>
    </location>
</feature>
<keyword evidence="1" id="KW-0812">Transmembrane</keyword>
<dbReference type="Proteomes" id="UP000827445">
    <property type="component" value="Segment"/>
</dbReference>
<evidence type="ECO:0000256" key="1">
    <source>
        <dbReference type="SAM" id="Phobius"/>
    </source>
</evidence>
<accession>A0AAE7SSR5</accession>
<reference evidence="2 3" key="1">
    <citation type="journal article" date="2021" name="Microbiol. Resour. Announc.">
        <title>Genome Sequences of Bacteriophages cd2, cd3, and cd4, which Specifically Target Carnobacterium divergens.</title>
        <authorList>
            <person name="Zhang P."/>
            <person name="Britton A.P."/>
            <person name="Visser K.A."/>
            <person name="Welke C.A."/>
            <person name="Wassink H."/>
            <person name="Prins E."/>
            <person name="Yang X."/>
            <person name="Martin-Visscher L.A."/>
        </authorList>
    </citation>
    <scope>NUCLEOTIDE SEQUENCE [LARGE SCALE GENOMIC DNA]</scope>
    <source>
        <strain evidence="3">cd2</strain>
    </source>
</reference>
<keyword evidence="3" id="KW-1185">Reference proteome</keyword>
<evidence type="ECO:0000313" key="3">
    <source>
        <dbReference type="Proteomes" id="UP000827445"/>
    </source>
</evidence>
<evidence type="ECO:0000313" key="2">
    <source>
        <dbReference type="EMBL" id="QXP45183.1"/>
    </source>
</evidence>
<gene>
    <name evidence="2" type="ORF">cd2_057</name>
</gene>
<name>A0AAE7SSR5_9CAUD</name>
<keyword evidence="1" id="KW-0472">Membrane</keyword>
<sequence>MRAFCLADLDTVALFIISVQASFIVLRGFLALLAFLASFVFLTLAELSFKSNIISTKVMTSLYNIKQAYHSLVSLSSNYSLILIKQ</sequence>
<protein>
    <submittedName>
        <fullName evidence="2">Uncharacterized protein</fullName>
    </submittedName>
</protein>
<keyword evidence="1" id="KW-1133">Transmembrane helix</keyword>